<dbReference type="InterPro" id="IPR017930">
    <property type="entry name" value="Myb_dom"/>
</dbReference>
<dbReference type="SMART" id="SM00717">
    <property type="entry name" value="SANT"/>
    <property type="match status" value="2"/>
</dbReference>
<reference evidence="9 10" key="1">
    <citation type="submission" date="2020-10" db="EMBL/GenBank/DDBJ databases">
        <title>Plant Genome Project.</title>
        <authorList>
            <person name="Zhang R.-G."/>
        </authorList>
    </citation>
    <scope>NUCLEOTIDE SEQUENCE [LARGE SCALE GENOMIC DNA]</scope>
    <source>
        <strain evidence="9">FAFU-HL-1</strain>
        <tissue evidence="9">Leaf</tissue>
    </source>
</reference>
<dbReference type="Gene3D" id="1.10.10.60">
    <property type="entry name" value="Homeodomain-like"/>
    <property type="match status" value="2"/>
</dbReference>
<evidence type="ECO:0000256" key="6">
    <source>
        <dbReference type="ARBA" id="ARBA00023242"/>
    </source>
</evidence>
<dbReference type="PROSITE" id="PS50090">
    <property type="entry name" value="MYB_LIKE"/>
    <property type="match status" value="2"/>
</dbReference>
<dbReference type="OrthoDB" id="2143914at2759"/>
<evidence type="ECO:0000313" key="9">
    <source>
        <dbReference type="EMBL" id="KAF9681783.1"/>
    </source>
</evidence>
<dbReference type="GO" id="GO:0000978">
    <property type="term" value="F:RNA polymerase II cis-regulatory region sequence-specific DNA binding"/>
    <property type="evidence" value="ECO:0007669"/>
    <property type="project" value="TreeGrafter"/>
</dbReference>
<dbReference type="Pfam" id="PF13921">
    <property type="entry name" value="Myb_DNA-bind_6"/>
    <property type="match status" value="1"/>
</dbReference>
<dbReference type="AlphaFoldDB" id="A0A835K4C2"/>
<sequence>MYHPYLQSSNAAYNNPKANGKDGSTSSSSTSIELLFLFLYTSISKDDNCYDSSDISNGYNMITSGDDEMVIIIQMSIYENLSFHVMEDFRGSSSSDSGRSSCHRGHWRPAEDEKLQQLVDQYGPQNWNFIAEHLQGRSGKSCRLRWYNQLDPNINKRPFTEEEEERLLRSHHIQGNRWASIARLFPGRTDNAVKNHYHVVMARRKRERSLTIHGKRSNFQVQYPSDHLHRNNSNTPDSDFGFFRPQGSPDFGSELGFQNNIIERTGNNIHMSSSNSSPSWTNISASTITNDSLSFDVFDAKRKDYIHSSSSSIYPKGGPLPLNESLHCTYHPSSTLDGGNKYLNVVGRQIPNPKKVVPDNPLAFTSYGDGYGSNKEKIIESRLVRLDSDHHDSAALCKLPMASQQEQGGQIKNRDVAFIDFLGVGIS</sequence>
<dbReference type="PROSITE" id="PS51294">
    <property type="entry name" value="HTH_MYB"/>
    <property type="match status" value="2"/>
</dbReference>
<comment type="caution">
    <text evidence="9">The sequence shown here is derived from an EMBL/GenBank/DDBJ whole genome shotgun (WGS) entry which is preliminary data.</text>
</comment>
<name>A0A835K4C2_9ROSI</name>
<keyword evidence="6" id="KW-0539">Nucleus</keyword>
<dbReference type="InterPro" id="IPR009057">
    <property type="entry name" value="Homeodomain-like_sf"/>
</dbReference>
<dbReference type="PANTHER" id="PTHR45614:SF100">
    <property type="entry name" value="MYB TRANSCRIPTION FACTOR"/>
    <property type="match status" value="1"/>
</dbReference>
<evidence type="ECO:0000259" key="8">
    <source>
        <dbReference type="PROSITE" id="PS51294"/>
    </source>
</evidence>
<proteinExistence type="predicted"/>
<feature type="domain" description="HTH myb-type" evidence="8">
    <location>
        <begin position="155"/>
        <end position="205"/>
    </location>
</feature>
<evidence type="ECO:0000259" key="7">
    <source>
        <dbReference type="PROSITE" id="PS50090"/>
    </source>
</evidence>
<dbReference type="GO" id="GO:0000981">
    <property type="term" value="F:DNA-binding transcription factor activity, RNA polymerase II-specific"/>
    <property type="evidence" value="ECO:0007669"/>
    <property type="project" value="TreeGrafter"/>
</dbReference>
<comment type="subcellular location">
    <subcellularLocation>
        <location evidence="1">Nucleus</location>
    </subcellularLocation>
</comment>
<dbReference type="GO" id="GO:0005634">
    <property type="term" value="C:nucleus"/>
    <property type="evidence" value="ECO:0007669"/>
    <property type="project" value="UniProtKB-SubCell"/>
</dbReference>
<evidence type="ECO:0000256" key="1">
    <source>
        <dbReference type="ARBA" id="ARBA00004123"/>
    </source>
</evidence>
<evidence type="ECO:0000313" key="10">
    <source>
        <dbReference type="Proteomes" id="UP000657918"/>
    </source>
</evidence>
<keyword evidence="3" id="KW-0805">Transcription regulation</keyword>
<accession>A0A835K4C2</accession>
<evidence type="ECO:0000256" key="4">
    <source>
        <dbReference type="ARBA" id="ARBA00023125"/>
    </source>
</evidence>
<keyword evidence="2" id="KW-0677">Repeat</keyword>
<dbReference type="InterPro" id="IPR001005">
    <property type="entry name" value="SANT/Myb"/>
</dbReference>
<dbReference type="PANTHER" id="PTHR45614">
    <property type="entry name" value="MYB PROTEIN-RELATED"/>
    <property type="match status" value="1"/>
</dbReference>
<dbReference type="FunFam" id="1.10.10.60:FF:000060">
    <property type="entry name" value="MYB transcription factor"/>
    <property type="match status" value="1"/>
</dbReference>
<keyword evidence="10" id="KW-1185">Reference proteome</keyword>
<feature type="domain" description="HTH myb-type" evidence="8">
    <location>
        <begin position="99"/>
        <end position="154"/>
    </location>
</feature>
<dbReference type="CDD" id="cd00167">
    <property type="entry name" value="SANT"/>
    <property type="match status" value="2"/>
</dbReference>
<evidence type="ECO:0000256" key="5">
    <source>
        <dbReference type="ARBA" id="ARBA00023163"/>
    </source>
</evidence>
<organism evidence="9 10">
    <name type="scientific">Salix dunnii</name>
    <dbReference type="NCBI Taxonomy" id="1413687"/>
    <lineage>
        <taxon>Eukaryota</taxon>
        <taxon>Viridiplantae</taxon>
        <taxon>Streptophyta</taxon>
        <taxon>Embryophyta</taxon>
        <taxon>Tracheophyta</taxon>
        <taxon>Spermatophyta</taxon>
        <taxon>Magnoliopsida</taxon>
        <taxon>eudicotyledons</taxon>
        <taxon>Gunneridae</taxon>
        <taxon>Pentapetalae</taxon>
        <taxon>rosids</taxon>
        <taxon>fabids</taxon>
        <taxon>Malpighiales</taxon>
        <taxon>Salicaceae</taxon>
        <taxon>Saliceae</taxon>
        <taxon>Salix</taxon>
    </lineage>
</organism>
<keyword evidence="5" id="KW-0804">Transcription</keyword>
<dbReference type="SUPFAM" id="SSF46689">
    <property type="entry name" value="Homeodomain-like"/>
    <property type="match status" value="1"/>
</dbReference>
<evidence type="ECO:0000256" key="3">
    <source>
        <dbReference type="ARBA" id="ARBA00023015"/>
    </source>
</evidence>
<evidence type="ECO:0000256" key="2">
    <source>
        <dbReference type="ARBA" id="ARBA00022737"/>
    </source>
</evidence>
<protein>
    <submittedName>
        <fullName evidence="9">Uncharacterized protein</fullName>
    </submittedName>
</protein>
<feature type="domain" description="Myb-like" evidence="7">
    <location>
        <begin position="99"/>
        <end position="150"/>
    </location>
</feature>
<dbReference type="Proteomes" id="UP000657918">
    <property type="component" value="Unassembled WGS sequence"/>
</dbReference>
<dbReference type="InterPro" id="IPR050560">
    <property type="entry name" value="MYB_TF"/>
</dbReference>
<keyword evidence="4" id="KW-0238">DNA-binding</keyword>
<feature type="domain" description="Myb-like" evidence="7">
    <location>
        <begin position="151"/>
        <end position="201"/>
    </location>
</feature>
<dbReference type="EMBL" id="JADGMS010000005">
    <property type="protein sequence ID" value="KAF9681783.1"/>
    <property type="molecule type" value="Genomic_DNA"/>
</dbReference>
<gene>
    <name evidence="9" type="ORF">SADUNF_Sadunf05G0038600</name>
</gene>